<dbReference type="AlphaFoldDB" id="A0A1Y5Y2F1"/>
<dbReference type="RefSeq" id="WP_084431695.1">
    <property type="nucleotide sequence ID" value="NZ_FWXV01000008.1"/>
</dbReference>
<evidence type="ECO:0000313" key="4">
    <source>
        <dbReference type="EMBL" id="SMD22913.1"/>
    </source>
</evidence>
<evidence type="ECO:0000313" key="5">
    <source>
        <dbReference type="Proteomes" id="UP000192674"/>
    </source>
</evidence>
<dbReference type="InterPro" id="IPR050766">
    <property type="entry name" value="Bact_Lucif_Oxidored"/>
</dbReference>
<dbReference type="SUPFAM" id="SSF51679">
    <property type="entry name" value="Bacterial luciferase-like"/>
    <property type="match status" value="1"/>
</dbReference>
<dbReference type="GO" id="GO:0005829">
    <property type="term" value="C:cytosol"/>
    <property type="evidence" value="ECO:0007669"/>
    <property type="project" value="TreeGrafter"/>
</dbReference>
<keyword evidence="1" id="KW-0560">Oxidoreductase</keyword>
<keyword evidence="2 4" id="KW-0503">Monooxygenase</keyword>
<dbReference type="GO" id="GO:0004497">
    <property type="term" value="F:monooxygenase activity"/>
    <property type="evidence" value="ECO:0007669"/>
    <property type="project" value="UniProtKB-KW"/>
</dbReference>
<dbReference type="InterPro" id="IPR011251">
    <property type="entry name" value="Luciferase-like_dom"/>
</dbReference>
<accession>A0A1Y5Y2F1</accession>
<gene>
    <name evidence="4" type="ORF">SAMN05661093_07694</name>
</gene>
<reference evidence="4 5" key="1">
    <citation type="submission" date="2017-04" db="EMBL/GenBank/DDBJ databases">
        <authorList>
            <person name="Afonso C.L."/>
            <person name="Miller P.J."/>
            <person name="Scott M.A."/>
            <person name="Spackman E."/>
            <person name="Goraichik I."/>
            <person name="Dimitrov K.M."/>
            <person name="Suarez D.L."/>
            <person name="Swayne D.E."/>
        </authorList>
    </citation>
    <scope>NUCLEOTIDE SEQUENCE [LARGE SCALE GENOMIC DNA]</scope>
    <source>
        <strain evidence="4 5">DSM 43828</strain>
    </source>
</reference>
<name>A0A1Y5Y2F1_KIBAR</name>
<dbReference type="OrthoDB" id="5241801at2"/>
<dbReference type="PANTHER" id="PTHR30137">
    <property type="entry name" value="LUCIFERASE-LIKE MONOOXYGENASE"/>
    <property type="match status" value="1"/>
</dbReference>
<evidence type="ECO:0000256" key="2">
    <source>
        <dbReference type="ARBA" id="ARBA00023033"/>
    </source>
</evidence>
<dbReference type="GO" id="GO:0016705">
    <property type="term" value="F:oxidoreductase activity, acting on paired donors, with incorporation or reduction of molecular oxygen"/>
    <property type="evidence" value="ECO:0007669"/>
    <property type="project" value="InterPro"/>
</dbReference>
<organism evidence="4 5">
    <name type="scientific">Kibdelosporangium aridum</name>
    <dbReference type="NCBI Taxonomy" id="2030"/>
    <lineage>
        <taxon>Bacteria</taxon>
        <taxon>Bacillati</taxon>
        <taxon>Actinomycetota</taxon>
        <taxon>Actinomycetes</taxon>
        <taxon>Pseudonocardiales</taxon>
        <taxon>Pseudonocardiaceae</taxon>
        <taxon>Kibdelosporangium</taxon>
    </lineage>
</organism>
<dbReference type="InterPro" id="IPR036661">
    <property type="entry name" value="Luciferase-like_sf"/>
</dbReference>
<protein>
    <submittedName>
        <fullName evidence="4">Flavin-dependent oxidoreductase, luciferase family (Includes alkanesulfonate monooxygenase SsuD and methylene tetrahydromethanopterin reductase)</fullName>
    </submittedName>
</protein>
<dbReference type="EMBL" id="FWXV01000008">
    <property type="protein sequence ID" value="SMD22913.1"/>
    <property type="molecule type" value="Genomic_DNA"/>
</dbReference>
<evidence type="ECO:0000256" key="1">
    <source>
        <dbReference type="ARBA" id="ARBA00023002"/>
    </source>
</evidence>
<dbReference type="Gene3D" id="3.20.20.30">
    <property type="entry name" value="Luciferase-like domain"/>
    <property type="match status" value="1"/>
</dbReference>
<keyword evidence="5" id="KW-1185">Reference proteome</keyword>
<dbReference type="Proteomes" id="UP000192674">
    <property type="component" value="Unassembled WGS sequence"/>
</dbReference>
<proteinExistence type="predicted"/>
<dbReference type="Pfam" id="PF00296">
    <property type="entry name" value="Bac_luciferase"/>
    <property type="match status" value="1"/>
</dbReference>
<dbReference type="PANTHER" id="PTHR30137:SF8">
    <property type="entry name" value="BLR5498 PROTEIN"/>
    <property type="match status" value="1"/>
</dbReference>
<evidence type="ECO:0000259" key="3">
    <source>
        <dbReference type="Pfam" id="PF00296"/>
    </source>
</evidence>
<feature type="domain" description="Luciferase-like" evidence="3">
    <location>
        <begin position="22"/>
        <end position="329"/>
    </location>
</feature>
<sequence>MRFGLFQELQLPRPWQPGAEHRLFTEALAQVELADRLGFDYVWLVEHHFLEEYSHSSAPEVFLGAVSQRTRDIRLGHGIMALPPAVNHPARVAERIATLDLLSGGRVEFGTGTGATEAELGGFGVHRETKHEQWAEALDAVTRMFVEDPFAGYSGRHVSMPPRNVIPKPLQRPHPPLWTSCNRREAMLAAARNGLGALTFAFTEPDQAAQWVAAYYDVIGSPECVPAGFSVNPQVAVTAYLMCHKDEPTAIEQSLDSHYFFARSLAYYFNHGRPRPGRTALWEEFAIDQSRAARAGLDDMSLGGAYAAVGSPERIRRNLRQYEAAGVDQILLIAQTGRIRHEHICASLELFAQEVMPEFHERHEPAERRKTERLAPAIEAALARREPARAAPVDYRIATGR</sequence>